<dbReference type="PRINTS" id="PR00080">
    <property type="entry name" value="SDRFAMILY"/>
</dbReference>
<dbReference type="CDD" id="cd05326">
    <property type="entry name" value="secoisolariciresinol-DH_like_SDR_c"/>
    <property type="match status" value="1"/>
</dbReference>
<keyword evidence="4" id="KW-1185">Reference proteome</keyword>
<dbReference type="PROSITE" id="PS00061">
    <property type="entry name" value="ADH_SHORT"/>
    <property type="match status" value="1"/>
</dbReference>
<dbReference type="InterPro" id="IPR045309">
    <property type="entry name" value="ABA2-like"/>
</dbReference>
<proteinExistence type="inferred from homology"/>
<dbReference type="SUPFAM" id="SSF51735">
    <property type="entry name" value="NAD(P)-binding Rossmann-fold domains"/>
    <property type="match status" value="1"/>
</dbReference>
<organism evidence="3 4">
    <name type="scientific">Jatropha curcas</name>
    <name type="common">Barbados nut</name>
    <dbReference type="NCBI Taxonomy" id="180498"/>
    <lineage>
        <taxon>Eukaryota</taxon>
        <taxon>Viridiplantae</taxon>
        <taxon>Streptophyta</taxon>
        <taxon>Embryophyta</taxon>
        <taxon>Tracheophyta</taxon>
        <taxon>Spermatophyta</taxon>
        <taxon>Magnoliopsida</taxon>
        <taxon>eudicotyledons</taxon>
        <taxon>Gunneridae</taxon>
        <taxon>Pentapetalae</taxon>
        <taxon>rosids</taxon>
        <taxon>fabids</taxon>
        <taxon>Malpighiales</taxon>
        <taxon>Euphorbiaceae</taxon>
        <taxon>Crotonoideae</taxon>
        <taxon>Jatropheae</taxon>
        <taxon>Jatropha</taxon>
    </lineage>
</organism>
<dbReference type="Gene3D" id="3.40.50.720">
    <property type="entry name" value="NAD(P)-binding Rossmann-like Domain"/>
    <property type="match status" value="1"/>
</dbReference>
<gene>
    <name evidence="3" type="ORF">JCGZ_24000</name>
</gene>
<dbReference type="PRINTS" id="PR00081">
    <property type="entry name" value="GDHRDH"/>
</dbReference>
<protein>
    <submittedName>
        <fullName evidence="3">Uncharacterized protein</fullName>
    </submittedName>
</protein>
<dbReference type="Proteomes" id="UP000027138">
    <property type="component" value="Unassembled WGS sequence"/>
</dbReference>
<accession>A0A067JMA0</accession>
<dbReference type="AlphaFoldDB" id="A0A067JMA0"/>
<dbReference type="STRING" id="180498.A0A067JMA0"/>
<evidence type="ECO:0000313" key="4">
    <source>
        <dbReference type="Proteomes" id="UP000027138"/>
    </source>
</evidence>
<dbReference type="GO" id="GO:0016616">
    <property type="term" value="F:oxidoreductase activity, acting on the CH-OH group of donors, NAD or NADP as acceptor"/>
    <property type="evidence" value="ECO:0007669"/>
    <property type="project" value="InterPro"/>
</dbReference>
<comment type="similarity">
    <text evidence="1">Belongs to the short-chain dehydrogenases/reductases (SDR) family.</text>
</comment>
<sequence>MSTDSSVTSISRRLDGKVALITGGASGIGESSARLFVKQGAKVVIADIQDELGQSLCKELGSEEIISYIHCDVTNDSHVQNAVDLAVSKYGKLDIMFSNAGIAGNLDPRILATEKEDFKRVFDVNVFGAFLAAKHAAKVMIPAKKGNIIFTASVVSVTCLGAAHPYVVSKHALVGLAKNLSVELGEYGIRVNCISPFLVITPQLKRTMELPEKTIEEVTYAAANLKEAILKQEDIAEAAVYLGSEESKYISGINLVVDGGFSLTNPSFAMAMKNLFS</sequence>
<dbReference type="FunFam" id="3.40.50.720:FF:000084">
    <property type="entry name" value="Short-chain dehydrogenase reductase"/>
    <property type="match status" value="1"/>
</dbReference>
<evidence type="ECO:0000256" key="2">
    <source>
        <dbReference type="ARBA" id="ARBA00023002"/>
    </source>
</evidence>
<dbReference type="PANTHER" id="PTHR43180:SF67">
    <property type="entry name" value="SECOISOLARICIRESINOL DEHYDROGENASE"/>
    <property type="match status" value="1"/>
</dbReference>
<dbReference type="InterPro" id="IPR002347">
    <property type="entry name" value="SDR_fam"/>
</dbReference>
<dbReference type="OrthoDB" id="841497at2759"/>
<dbReference type="Pfam" id="PF13561">
    <property type="entry name" value="adh_short_C2"/>
    <property type="match status" value="1"/>
</dbReference>
<keyword evidence="2" id="KW-0560">Oxidoreductase</keyword>
<evidence type="ECO:0000313" key="3">
    <source>
        <dbReference type="EMBL" id="KDP25017.1"/>
    </source>
</evidence>
<dbReference type="EMBL" id="KK915001">
    <property type="protein sequence ID" value="KDP25017.1"/>
    <property type="molecule type" value="Genomic_DNA"/>
</dbReference>
<reference evidence="3 4" key="1">
    <citation type="journal article" date="2014" name="PLoS ONE">
        <title>Global Analysis of Gene Expression Profiles in Physic Nut (Jatropha curcas L.) Seedlings Exposed to Salt Stress.</title>
        <authorList>
            <person name="Zhang L."/>
            <person name="Zhang C."/>
            <person name="Wu P."/>
            <person name="Chen Y."/>
            <person name="Li M."/>
            <person name="Jiang H."/>
            <person name="Wu G."/>
        </authorList>
    </citation>
    <scope>NUCLEOTIDE SEQUENCE [LARGE SCALE GENOMIC DNA]</scope>
    <source>
        <strain evidence="4">cv. GZQX0401</strain>
        <tissue evidence="3">Young leaves</tissue>
    </source>
</reference>
<dbReference type="InterPro" id="IPR020904">
    <property type="entry name" value="Sc_DH/Rdtase_CS"/>
</dbReference>
<dbReference type="InterPro" id="IPR036291">
    <property type="entry name" value="NAD(P)-bd_dom_sf"/>
</dbReference>
<dbReference type="NCBIfam" id="NF005559">
    <property type="entry name" value="PRK07231.1"/>
    <property type="match status" value="1"/>
</dbReference>
<name>A0A067JMA0_JATCU</name>
<dbReference type="PANTHER" id="PTHR43180">
    <property type="entry name" value="3-OXOACYL-(ACYL-CARRIER-PROTEIN) REDUCTASE (AFU_ORTHOLOGUE AFUA_6G11210)"/>
    <property type="match status" value="1"/>
</dbReference>
<evidence type="ECO:0000256" key="1">
    <source>
        <dbReference type="ARBA" id="ARBA00006484"/>
    </source>
</evidence>